<feature type="transmembrane region" description="Helical" evidence="6">
    <location>
        <begin position="102"/>
        <end position="131"/>
    </location>
</feature>
<accession>A0ABS4MCK1</accession>
<evidence type="ECO:0000256" key="2">
    <source>
        <dbReference type="ARBA" id="ARBA00022448"/>
    </source>
</evidence>
<reference evidence="8 9" key="1">
    <citation type="submission" date="2021-03" db="EMBL/GenBank/DDBJ databases">
        <title>Genomic Encyclopedia of Type Strains, Phase IV (KMG-IV): sequencing the most valuable type-strain genomes for metagenomic binning, comparative biology and taxonomic classification.</title>
        <authorList>
            <person name="Goeker M."/>
        </authorList>
    </citation>
    <scope>NUCLEOTIDE SEQUENCE [LARGE SCALE GENOMIC DNA]</scope>
    <source>
        <strain evidence="8 9">DSM 101872</strain>
    </source>
</reference>
<evidence type="ECO:0000256" key="5">
    <source>
        <dbReference type="ARBA" id="ARBA00023136"/>
    </source>
</evidence>
<feature type="transmembrane region" description="Helical" evidence="6">
    <location>
        <begin position="26"/>
        <end position="41"/>
    </location>
</feature>
<comment type="caution">
    <text evidence="8">The sequence shown here is derived from an EMBL/GenBank/DDBJ whole genome shotgun (WGS) entry which is preliminary data.</text>
</comment>
<feature type="transmembrane region" description="Helical" evidence="6">
    <location>
        <begin position="352"/>
        <end position="375"/>
    </location>
</feature>
<keyword evidence="2" id="KW-0813">Transport</keyword>
<evidence type="ECO:0000256" key="3">
    <source>
        <dbReference type="ARBA" id="ARBA00022692"/>
    </source>
</evidence>
<feature type="transmembrane region" description="Helical" evidence="6">
    <location>
        <begin position="325"/>
        <end position="345"/>
    </location>
</feature>
<feature type="transmembrane region" description="Helical" evidence="6">
    <location>
        <begin position="232"/>
        <end position="249"/>
    </location>
</feature>
<proteinExistence type="predicted"/>
<comment type="subcellular location">
    <subcellularLocation>
        <location evidence="1">Membrane</location>
        <topology evidence="1">Multi-pass membrane protein</topology>
    </subcellularLocation>
</comment>
<keyword evidence="3 6" id="KW-0812">Transmembrane</keyword>
<evidence type="ECO:0000259" key="7">
    <source>
        <dbReference type="Pfam" id="PF03600"/>
    </source>
</evidence>
<feature type="transmembrane region" description="Helical" evidence="6">
    <location>
        <begin position="62"/>
        <end position="82"/>
    </location>
</feature>
<evidence type="ECO:0000313" key="9">
    <source>
        <dbReference type="Proteomes" id="UP001519292"/>
    </source>
</evidence>
<keyword evidence="5 6" id="KW-0472">Membrane</keyword>
<keyword evidence="9" id="KW-1185">Reference proteome</keyword>
<evidence type="ECO:0000256" key="6">
    <source>
        <dbReference type="SAM" id="Phobius"/>
    </source>
</evidence>
<feature type="transmembrane region" description="Helical" evidence="6">
    <location>
        <begin position="143"/>
        <end position="161"/>
    </location>
</feature>
<organism evidence="8 9">
    <name type="scientific">Lactobacillus colini</name>
    <dbReference type="NCBI Taxonomy" id="1819254"/>
    <lineage>
        <taxon>Bacteria</taxon>
        <taxon>Bacillati</taxon>
        <taxon>Bacillota</taxon>
        <taxon>Bacilli</taxon>
        <taxon>Lactobacillales</taxon>
        <taxon>Lactobacillaceae</taxon>
        <taxon>Lactobacillus</taxon>
    </lineage>
</organism>
<dbReference type="InterPro" id="IPR004680">
    <property type="entry name" value="Cit_transptr-like_dom"/>
</dbReference>
<name>A0ABS4MCK1_9LACO</name>
<keyword evidence="4 6" id="KW-1133">Transmembrane helix</keyword>
<feature type="domain" description="Citrate transporter-like" evidence="7">
    <location>
        <begin position="18"/>
        <end position="326"/>
    </location>
</feature>
<evidence type="ECO:0000256" key="1">
    <source>
        <dbReference type="ARBA" id="ARBA00004141"/>
    </source>
</evidence>
<evidence type="ECO:0000256" key="4">
    <source>
        <dbReference type="ARBA" id="ARBA00022989"/>
    </source>
</evidence>
<feature type="transmembrane region" description="Helical" evidence="6">
    <location>
        <begin position="287"/>
        <end position="305"/>
    </location>
</feature>
<dbReference type="Pfam" id="PF03600">
    <property type="entry name" value="CitMHS"/>
    <property type="match status" value="1"/>
</dbReference>
<feature type="transmembrane region" description="Helical" evidence="6">
    <location>
        <begin position="408"/>
        <end position="430"/>
    </location>
</feature>
<gene>
    <name evidence="8" type="ORF">J2Z60_000284</name>
</gene>
<dbReference type="EMBL" id="JAGGLU010000001">
    <property type="protein sequence ID" value="MBP2057122.1"/>
    <property type="molecule type" value="Genomic_DNA"/>
</dbReference>
<protein>
    <submittedName>
        <fullName evidence="8">CitMHS family citrate-Mg2+:H+ or citrate-Ca2+:H+ symporter</fullName>
    </submittedName>
</protein>
<dbReference type="RefSeq" id="WP_209685653.1">
    <property type="nucleotide sequence ID" value="NZ_JAGGLU010000001.1"/>
</dbReference>
<sequence length="431" mass="47440">MSTLTISLVILFLIIGGVIWNKVPVQFILIFTPVIGAYILIPNIEKISSLSLNFMNKTMSSVGFMMIFGLVYFTMLSATGMFETIVNQVMKLFKGRINNLIIMILTVIIAIIAMLTATPTAAYLIIFPIMVSLYDQTGFDKRVAMIVAQTAIAPMCFLPWGQGLVTSSIFAGVSPLALSKAVIPISFCFIPVIIGQILFFSHYLKKNKSSDDSSKETRKIQNKDTSLQRPKLFWINLIIFILVIIALAVLKLPSYLVFAAGAFLTTMIDYPSQRDYRKLWLQASKPIFNLIFMLISISVFVGIFNGTGMTKAISVELLNIFPHSLLRYSYLIILSLAVIIVRFLPYQLFNSLYPIFVSVGKSFGLSSLDVIAPFVDNLALATGSSPLTPATIVGTSLLGIDLDNYVKLAVPVQTVSNIAVIIIGLILGVIK</sequence>
<feature type="transmembrane region" description="Helical" evidence="6">
    <location>
        <begin position="181"/>
        <end position="200"/>
    </location>
</feature>
<dbReference type="Proteomes" id="UP001519292">
    <property type="component" value="Unassembled WGS sequence"/>
</dbReference>
<evidence type="ECO:0000313" key="8">
    <source>
        <dbReference type="EMBL" id="MBP2057122.1"/>
    </source>
</evidence>